<protein>
    <submittedName>
        <fullName evidence="2">Transporter, gluconate:H+ symporter family</fullName>
    </submittedName>
</protein>
<proteinExistence type="predicted"/>
<comment type="caution">
    <text evidence="2">The sequence shown here is derived from an EMBL/GenBank/DDBJ whole genome shotgun (WGS) entry which is preliminary data.</text>
</comment>
<evidence type="ECO:0000256" key="1">
    <source>
        <dbReference type="SAM" id="Phobius"/>
    </source>
</evidence>
<feature type="transmembrane region" description="Helical" evidence="1">
    <location>
        <begin position="132"/>
        <end position="153"/>
    </location>
</feature>
<dbReference type="InterPro" id="IPR003474">
    <property type="entry name" value="Glcn_transporter"/>
</dbReference>
<dbReference type="Pfam" id="PF02447">
    <property type="entry name" value="GntP_permease"/>
    <property type="match status" value="2"/>
</dbReference>
<reference evidence="2 3" key="1">
    <citation type="submission" date="2010-12" db="EMBL/GenBank/DDBJ databases">
        <authorList>
            <person name="Muzny D."/>
            <person name="Qin X."/>
            <person name="Deng J."/>
            <person name="Jiang H."/>
            <person name="Liu Y."/>
            <person name="Qu J."/>
            <person name="Song X.-Z."/>
            <person name="Zhang L."/>
            <person name="Thornton R."/>
            <person name="Coyle M."/>
            <person name="Francisco L."/>
            <person name="Jackson L."/>
            <person name="Javaid M."/>
            <person name="Korchina V."/>
            <person name="Kovar C."/>
            <person name="Mata R."/>
            <person name="Mathew T."/>
            <person name="Ngo R."/>
            <person name="Nguyen L."/>
            <person name="Nguyen N."/>
            <person name="Okwuonu G."/>
            <person name="Ongeri F."/>
            <person name="Pham C."/>
            <person name="Simmons D."/>
            <person name="Wilczek-Boney K."/>
            <person name="Hale W."/>
            <person name="Jakkamsetti A."/>
            <person name="Pham P."/>
            <person name="Ruth R."/>
            <person name="San Lucas F."/>
            <person name="Warren J."/>
            <person name="Zhang J."/>
            <person name="Zhao Z."/>
            <person name="Zhou C."/>
            <person name="Zhu D."/>
            <person name="Lee S."/>
            <person name="Bess C."/>
            <person name="Blankenburg K."/>
            <person name="Forbes L."/>
            <person name="Fu Q."/>
            <person name="Gubbala S."/>
            <person name="Hirani K."/>
            <person name="Jayaseelan J.C."/>
            <person name="Lara F."/>
            <person name="Munidasa M."/>
            <person name="Palculict T."/>
            <person name="Patil S."/>
            <person name="Pu L.-L."/>
            <person name="Saada N."/>
            <person name="Tang L."/>
            <person name="Weissenberger G."/>
            <person name="Zhu Y."/>
            <person name="Hemphill L."/>
            <person name="Shang Y."/>
            <person name="Youmans B."/>
            <person name="Ayvaz T."/>
            <person name="Ross M."/>
            <person name="Santibanez J."/>
            <person name="Aqrawi P."/>
            <person name="Gross S."/>
            <person name="Joshi V."/>
            <person name="Fowler G."/>
            <person name="Nazareth L."/>
            <person name="Reid J."/>
            <person name="Worley K."/>
            <person name="Petrosino J."/>
            <person name="Highlander S."/>
            <person name="Gibbs R."/>
        </authorList>
    </citation>
    <scope>NUCLEOTIDE SEQUENCE [LARGE SCALE GENOMIC DNA]</scope>
    <source>
        <strain evidence="2 3">ATCC 51599</strain>
    </source>
</reference>
<feature type="transmembrane region" description="Helical" evidence="1">
    <location>
        <begin position="259"/>
        <end position="282"/>
    </location>
</feature>
<feature type="transmembrane region" description="Helical" evidence="1">
    <location>
        <begin position="26"/>
        <end position="42"/>
    </location>
</feature>
<keyword evidence="1" id="KW-1133">Transmembrane helix</keyword>
<feature type="transmembrane region" description="Helical" evidence="1">
    <location>
        <begin position="413"/>
        <end position="433"/>
    </location>
</feature>
<feature type="transmembrane region" description="Helical" evidence="1">
    <location>
        <begin position="54"/>
        <end position="75"/>
    </location>
</feature>
<dbReference type="Proteomes" id="UP000011021">
    <property type="component" value="Unassembled WGS sequence"/>
</dbReference>
<dbReference type="EMBL" id="AEQP01000010">
    <property type="protein sequence ID" value="EFV94751.1"/>
    <property type="molecule type" value="Genomic_DNA"/>
</dbReference>
<evidence type="ECO:0000313" key="2">
    <source>
        <dbReference type="EMBL" id="EFV94751.1"/>
    </source>
</evidence>
<feature type="transmembrane region" description="Helical" evidence="1">
    <location>
        <begin position="173"/>
        <end position="195"/>
    </location>
</feature>
<accession>E7RXS7</accession>
<dbReference type="HOGENOM" id="CLU_027949_0_2_4"/>
<dbReference type="RefSeq" id="WP_005673781.1">
    <property type="nucleotide sequence ID" value="NZ_CP146288.1"/>
</dbReference>
<feature type="transmembrane region" description="Helical" evidence="1">
    <location>
        <begin position="454"/>
        <end position="477"/>
    </location>
</feature>
<dbReference type="PANTHER" id="PTHR30354">
    <property type="entry name" value="GNT FAMILY GLUCONATE TRANSPORTER"/>
    <property type="match status" value="1"/>
</dbReference>
<feature type="transmembrane region" description="Helical" evidence="1">
    <location>
        <begin position="288"/>
        <end position="315"/>
    </location>
</feature>
<feature type="transmembrane region" description="Helical" evidence="1">
    <location>
        <begin position="389"/>
        <end position="407"/>
    </location>
</feature>
<name>E7RXS7_9BURK</name>
<dbReference type="AlphaFoldDB" id="E7RXS7"/>
<sequence length="478" mass="49198">MTIIGLAIVIAFIVFSTAKLKWHPFLVLVLAAFLTAFFYGMPLPKVADTVGTGFGSILGSIGLVIVFGTIIGLVMERTGAAVVMAESVIKVLGERFPTLTMSVIGAIVSIPVFCDSGYVILNSLKETLAKRLKVSSIAMSVALATGLYATHNFVPPTPGPIAAAGNLGLADNLGLVIVMGLVVSVPACLAGWLWANRFVHELPQGEGAAGQASTAGSVNAADREASSPAGAVAATRYADADDTDGAADRTRYGQMPSPLMAFMPIVLPIALICIGSVAAFPSRPLGSGLLFTVAAFLGKPLCALLIGFLFSLLLIRGEDRTERISALITQGLVLAAPILLITGAGGAFGAVIKETPVGSYLGHTLSSLGLGVFMPFVVAAALKTAQGSSTVSLVTTSTLVAPLMASIGLDSEMGRLLCVMAIGAGAMTVSHANDSYFWVVTQFSRMSVAQALRAQTAATAVQGIVAILFIWLLSLVVL</sequence>
<evidence type="ECO:0000313" key="3">
    <source>
        <dbReference type="Proteomes" id="UP000011021"/>
    </source>
</evidence>
<organism evidence="2 3">
    <name type="scientific">Lautropia mirabilis ATCC 51599</name>
    <dbReference type="NCBI Taxonomy" id="887898"/>
    <lineage>
        <taxon>Bacteria</taxon>
        <taxon>Pseudomonadati</taxon>
        <taxon>Pseudomonadota</taxon>
        <taxon>Betaproteobacteria</taxon>
        <taxon>Burkholderiales</taxon>
        <taxon>Burkholderiaceae</taxon>
        <taxon>Lautropia</taxon>
    </lineage>
</organism>
<feature type="transmembrane region" description="Helical" evidence="1">
    <location>
        <begin position="364"/>
        <end position="382"/>
    </location>
</feature>
<dbReference type="GO" id="GO:0015128">
    <property type="term" value="F:gluconate transmembrane transporter activity"/>
    <property type="evidence" value="ECO:0007669"/>
    <property type="project" value="InterPro"/>
</dbReference>
<feature type="transmembrane region" description="Helical" evidence="1">
    <location>
        <begin position="95"/>
        <end position="120"/>
    </location>
</feature>
<keyword evidence="3" id="KW-1185">Reference proteome</keyword>
<dbReference type="GO" id="GO:0005886">
    <property type="term" value="C:plasma membrane"/>
    <property type="evidence" value="ECO:0007669"/>
    <property type="project" value="TreeGrafter"/>
</dbReference>
<feature type="transmembrane region" description="Helical" evidence="1">
    <location>
        <begin position="327"/>
        <end position="352"/>
    </location>
</feature>
<gene>
    <name evidence="2" type="ORF">HMPREF0551_1498</name>
</gene>
<dbReference type="STRING" id="887898.HMPREF0551_1498"/>
<dbReference type="eggNOG" id="COG2610">
    <property type="taxonomic scope" value="Bacteria"/>
</dbReference>
<dbReference type="PANTHER" id="PTHR30354:SF11">
    <property type="entry name" value="PERMEASE"/>
    <property type="match status" value="1"/>
</dbReference>
<keyword evidence="1" id="KW-0812">Transmembrane</keyword>
<keyword evidence="1" id="KW-0472">Membrane</keyword>